<dbReference type="InterPro" id="IPR055114">
    <property type="entry name" value="Med14_RM6"/>
</dbReference>
<dbReference type="GO" id="GO:0003712">
    <property type="term" value="F:transcription coregulator activity"/>
    <property type="evidence" value="ECO:0007669"/>
    <property type="project" value="UniProtKB-UniRule"/>
</dbReference>
<comment type="subcellular location">
    <subcellularLocation>
        <location evidence="1 10">Nucleus</location>
    </subcellularLocation>
</comment>
<sequence length="1499" mass="166293">MAPVITPQSSMALTPMASVGQGVQLGMQPQQGPGSIPLSQLLDFLIQKTYHELTVLSELLPRKMDMERKEEIVKFAHSTRQSFIRFLALVKWAGSAAKVDKCTAISNFLDHQSLLFVDTADMLSRMARENLVNARLPNFCLPHAVDVLTLGQYKRLPTCIKEKIIPPDPITPQEKASVLGRLDQIIQHRLVTSQLPSQLSNLSIKEGRVKFHVPQEFEATLTLMEDNPTIPWRLLNIKILVQDPDTGEGKALVHPMQVTYIHQLVQSRLFGDDKPLLDMYSCLHTFCQSLQLEVLHSQAQRLVRERWGEHVMVEKYIPGQSLPLAYWRAQNLNSTKKQEHYKVVVCIDNNDAAKPLQVIHNPVLEAEDADRICFASIKCERLSIERLLVETILVRSRIKLQSLKEALEKINIKATVKGTPPLLFIPVMDAADDSEDDIRVSVDLQTGALEPSVAHCDDAMLDDIDISLTSDLSKLPNLLTKIRLTHCVEKFKMSIQTMPVSCSDTIPLIPLQPEHPLSKLSPTRLYVYLKKHVSYYVVVEFAPPKDEQSIAVSIRYFLLKVRPAYTFETASLPQPADSVPTNLQYQETSRVFYAPVSLVQIDSFAAIYGPGTCVEEFMTTPGGKRSFQSTDSVHKKPRAMDNRCEKDLPHIIALCDGRVPFIKLSEELRKKSIPHQGIQTDINSTGLVLKLCQVPPCASVSKDTNTALASALLSCSFRILQKKDQGLWQVELIFCKCPVVSSAPKEQGPLQHIYLNYEMNPAVSVLDQFFQDWESIANLYELVLGLPCVLPYLTLTPSARTGWLQEHTLPYSILVDIVSYTYQKITVAYNKDKTHVVTVRWDNKSKEFKLLFGVVGPRSATNCHSLLKHCLQQELNEHKALPVLLRVLCNTQSPLQAICKLPIMTIVRSSANGALSPAFSFVLLPQSSNHFRLIYGSYFCLEIVCKGKNAVTIKDGSFSHFNIRTHIDGFLPIQGLKAFLDLYVDETTSHPRRHTITEDDPPCSPLPMDTLPPQADPFMSAPPQLPATAASPMYNQKIGTPGATGGFAHPSSNPATPSSPHTSVLPPQQYSMSPGASAYPLASPPTIIPSPSGVMRGSAPSPALATGSPHHVPSPSSSFIHTPPPNIQLSSPGQFISPTNVGGDVASSTGSPFPGSVGYPAPSPGQRNWPASPSLQGPSPIQRLVQSPGSAGGITQQSPGSGSIPQSSGIPRHSKTLSYRTGAATLSTLLSHDALHKLFTPSLIPGLSTNLCSPLERYLGAAFLRRQLQRLLQNPDAALNSLQIINTTEIGVIQFRSESLQYRIALNTATMQYLQLQVKATEEKEQFWTQDEFRILEKYFETKVACPPFKFNNLMSFIRLQTVTTSILKDFIKLLHLELRPDQSLKWQLEWCLTIHPCDLTTPGTTAFIIKQKILFFIKLTCINPAPPPGQEPLFETVGIVYDRNTNTTSAVSLVKRSSANHNTISTLLKQWNDYNLNKTECSLYPSIRSLMSTLQLKS</sequence>
<dbReference type="Pfam" id="PF22983">
    <property type="entry name" value="RM8_Med14"/>
    <property type="match status" value="1"/>
</dbReference>
<evidence type="ECO:0000256" key="1">
    <source>
        <dbReference type="ARBA" id="ARBA00004123"/>
    </source>
</evidence>
<dbReference type="InterPro" id="IPR013947">
    <property type="entry name" value="Mediator_Med14"/>
</dbReference>
<dbReference type="InterPro" id="IPR056877">
    <property type="entry name" value="Med14_C"/>
</dbReference>
<comment type="subunit">
    <text evidence="10">Component of the Mediator complex.</text>
</comment>
<evidence type="ECO:0000313" key="19">
    <source>
        <dbReference type="EMBL" id="KAJ8030696.1"/>
    </source>
</evidence>
<evidence type="ECO:0000259" key="14">
    <source>
        <dbReference type="Pfam" id="PF22983"/>
    </source>
</evidence>
<dbReference type="Proteomes" id="UP001152320">
    <property type="component" value="Chromosome 13"/>
</dbReference>
<keyword evidence="6 10" id="KW-0010">Activator</keyword>
<gene>
    <name evidence="19" type="ORF">HOLleu_27177</name>
</gene>
<keyword evidence="8 10" id="KW-0539">Nucleus</keyword>
<evidence type="ECO:0000256" key="8">
    <source>
        <dbReference type="ARBA" id="ARBA00023242"/>
    </source>
</evidence>
<feature type="compositionally biased region" description="Low complexity" evidence="11">
    <location>
        <begin position="1108"/>
        <end position="1118"/>
    </location>
</feature>
<evidence type="ECO:0000259" key="16">
    <source>
        <dbReference type="Pfam" id="PF25065"/>
    </source>
</evidence>
<comment type="similarity">
    <text evidence="2 10">Belongs to the Mediator complex subunit 14 family.</text>
</comment>
<evidence type="ECO:0000259" key="15">
    <source>
        <dbReference type="Pfam" id="PF22984"/>
    </source>
</evidence>
<feature type="compositionally biased region" description="Polar residues" evidence="11">
    <location>
        <begin position="1127"/>
        <end position="1151"/>
    </location>
</feature>
<dbReference type="OrthoDB" id="205099at2759"/>
<feature type="domain" description="Mediator of RNA polymerase II transcription subunit 14 C-terminal" evidence="18">
    <location>
        <begin position="1363"/>
        <end position="1497"/>
    </location>
</feature>
<evidence type="ECO:0000256" key="3">
    <source>
        <dbReference type="ARBA" id="ARBA00019619"/>
    </source>
</evidence>
<evidence type="ECO:0000256" key="2">
    <source>
        <dbReference type="ARBA" id="ARBA00007813"/>
    </source>
</evidence>
<proteinExistence type="inferred from homology"/>
<evidence type="ECO:0000256" key="9">
    <source>
        <dbReference type="ARBA" id="ARBA00032007"/>
    </source>
</evidence>
<dbReference type="InterPro" id="IPR055122">
    <property type="entry name" value="Med14_N"/>
</dbReference>
<keyword evidence="7 10" id="KW-0804">Transcription</keyword>
<dbReference type="Pfam" id="PF22984">
    <property type="entry name" value="RM6_Med14"/>
    <property type="match status" value="1"/>
</dbReference>
<dbReference type="Pfam" id="PF25069">
    <property type="entry name" value="Med14_C"/>
    <property type="match status" value="1"/>
</dbReference>
<evidence type="ECO:0000256" key="7">
    <source>
        <dbReference type="ARBA" id="ARBA00023163"/>
    </source>
</evidence>
<keyword evidence="5 10" id="KW-0805">Transcription regulation</keyword>
<dbReference type="GO" id="GO:0070847">
    <property type="term" value="C:core mediator complex"/>
    <property type="evidence" value="ECO:0007669"/>
    <property type="project" value="TreeGrafter"/>
</dbReference>
<dbReference type="Pfam" id="PF25065">
    <property type="entry name" value="RM3_Med14"/>
    <property type="match status" value="1"/>
</dbReference>
<organism evidence="19 20">
    <name type="scientific">Holothuria leucospilota</name>
    <name type="common">Black long sea cucumber</name>
    <name type="synonym">Mertensiothuria leucospilota</name>
    <dbReference type="NCBI Taxonomy" id="206669"/>
    <lineage>
        <taxon>Eukaryota</taxon>
        <taxon>Metazoa</taxon>
        <taxon>Echinodermata</taxon>
        <taxon>Eleutherozoa</taxon>
        <taxon>Echinozoa</taxon>
        <taxon>Holothuroidea</taxon>
        <taxon>Aspidochirotacea</taxon>
        <taxon>Aspidochirotida</taxon>
        <taxon>Holothuriidae</taxon>
        <taxon>Holothuria</taxon>
    </lineage>
</organism>
<accession>A0A9Q1BQD3</accession>
<evidence type="ECO:0000256" key="6">
    <source>
        <dbReference type="ARBA" id="ARBA00023159"/>
    </source>
</evidence>
<feature type="region of interest" description="Disordered" evidence="11">
    <location>
        <begin position="991"/>
        <end position="1214"/>
    </location>
</feature>
<dbReference type="Pfam" id="PF22981">
    <property type="entry name" value="RM2_Med14"/>
    <property type="match status" value="1"/>
</dbReference>
<feature type="domain" description="Mediator of RNA polymerase II transcription subunit 14 RM2" evidence="13">
    <location>
        <begin position="303"/>
        <end position="381"/>
    </location>
</feature>
<name>A0A9Q1BQD3_HOLLE</name>
<comment type="caution">
    <text evidence="19">The sequence shown here is derived from an EMBL/GenBank/DDBJ whole genome shotgun (WGS) entry which is preliminary data.</text>
</comment>
<feature type="domain" description="Mediator of RNA polymerase II transcription subunit 14 RM6" evidence="15">
    <location>
        <begin position="814"/>
        <end position="878"/>
    </location>
</feature>
<feature type="domain" description="Mediator of RNA polymerase II transcription subunit 14 RM3" evidence="16">
    <location>
        <begin position="385"/>
        <end position="485"/>
    </location>
</feature>
<evidence type="ECO:0000259" key="17">
    <source>
        <dbReference type="Pfam" id="PF25067"/>
    </source>
</evidence>
<evidence type="ECO:0000256" key="11">
    <source>
        <dbReference type="SAM" id="MobiDB-lite"/>
    </source>
</evidence>
<feature type="domain" description="Mediator of RNA polymerase II transcription subunit 14 RM5" evidence="17">
    <location>
        <begin position="673"/>
        <end position="761"/>
    </location>
</feature>
<evidence type="ECO:0000256" key="5">
    <source>
        <dbReference type="ARBA" id="ARBA00023015"/>
    </source>
</evidence>
<evidence type="ECO:0000259" key="13">
    <source>
        <dbReference type="Pfam" id="PF22981"/>
    </source>
</evidence>
<dbReference type="PANTHER" id="PTHR12809">
    <property type="entry name" value="MEDIATOR COMPLEX SUBUNIT"/>
    <property type="match status" value="1"/>
</dbReference>
<feature type="domain" description="Mediator of RNA polymerase II transcription subunit 14 RM8" evidence="14">
    <location>
        <begin position="1268"/>
        <end position="1345"/>
    </location>
</feature>
<dbReference type="PANTHER" id="PTHR12809:SF2">
    <property type="entry name" value="MEDIATOR OF RNA POLYMERASE II TRANSCRIPTION SUBUNIT 14"/>
    <property type="match status" value="1"/>
</dbReference>
<dbReference type="GO" id="GO:0006357">
    <property type="term" value="P:regulation of transcription by RNA polymerase II"/>
    <property type="evidence" value="ECO:0007669"/>
    <property type="project" value="InterPro"/>
</dbReference>
<dbReference type="Pfam" id="PF08638">
    <property type="entry name" value="Med14"/>
    <property type="match status" value="1"/>
</dbReference>
<dbReference type="GO" id="GO:0016592">
    <property type="term" value="C:mediator complex"/>
    <property type="evidence" value="ECO:0007669"/>
    <property type="project" value="UniProtKB-UniRule"/>
</dbReference>
<dbReference type="InterPro" id="IPR056879">
    <property type="entry name" value="RM3_Med14"/>
</dbReference>
<evidence type="ECO:0000259" key="18">
    <source>
        <dbReference type="Pfam" id="PF25069"/>
    </source>
</evidence>
<feature type="domain" description="Mediator complex subunit MED14 N-terminal" evidence="12">
    <location>
        <begin position="36"/>
        <end position="224"/>
    </location>
</feature>
<evidence type="ECO:0000256" key="10">
    <source>
        <dbReference type="RuleBase" id="RU365082"/>
    </source>
</evidence>
<feature type="compositionally biased region" description="Polar residues" evidence="11">
    <location>
        <begin position="1165"/>
        <end position="1195"/>
    </location>
</feature>
<dbReference type="EMBL" id="JAIZAY010000013">
    <property type="protein sequence ID" value="KAJ8030696.1"/>
    <property type="molecule type" value="Genomic_DNA"/>
</dbReference>
<keyword evidence="20" id="KW-1185">Reference proteome</keyword>
<dbReference type="InterPro" id="IPR055107">
    <property type="entry name" value="Med14_RM8"/>
</dbReference>
<keyword evidence="4" id="KW-0677">Repeat</keyword>
<feature type="compositionally biased region" description="Low complexity" evidence="11">
    <location>
        <begin position="1196"/>
        <end position="1211"/>
    </location>
</feature>
<dbReference type="InterPro" id="IPR056878">
    <property type="entry name" value="RM5_Med14"/>
</dbReference>
<reference evidence="19" key="1">
    <citation type="submission" date="2021-10" db="EMBL/GenBank/DDBJ databases">
        <title>Tropical sea cucumber genome reveals ecological adaptation and Cuvierian tubules defense mechanism.</title>
        <authorList>
            <person name="Chen T."/>
        </authorList>
    </citation>
    <scope>NUCLEOTIDE SEQUENCE</scope>
    <source>
        <strain evidence="19">Nanhai2018</strain>
        <tissue evidence="19">Muscle</tissue>
    </source>
</reference>
<evidence type="ECO:0000259" key="12">
    <source>
        <dbReference type="Pfam" id="PF08638"/>
    </source>
</evidence>
<dbReference type="InterPro" id="IPR055113">
    <property type="entry name" value="Med14_RM2"/>
</dbReference>
<dbReference type="Pfam" id="PF25067">
    <property type="entry name" value="RM5_Med14"/>
    <property type="match status" value="1"/>
</dbReference>
<protein>
    <recommendedName>
        <fullName evidence="3 10">Mediator of RNA polymerase II transcription subunit 14</fullName>
    </recommendedName>
    <alternativeName>
        <fullName evidence="9 10">Mediator complex subunit 14</fullName>
    </alternativeName>
</protein>
<evidence type="ECO:0000256" key="4">
    <source>
        <dbReference type="ARBA" id="ARBA00022737"/>
    </source>
</evidence>
<evidence type="ECO:0000313" key="20">
    <source>
        <dbReference type="Proteomes" id="UP001152320"/>
    </source>
</evidence>
<feature type="compositionally biased region" description="Polar residues" evidence="11">
    <location>
        <begin position="1050"/>
        <end position="1074"/>
    </location>
</feature>
<comment type="function">
    <text evidence="10">Component of the Mediator complex, a coactivator involved in the regulated transcription of nearly all RNA polymerase II-dependent genes. Mediator functions as a bridge to convey information from gene-specific regulatory proteins to the basal RNA polymerase II transcription machinery. Mediator is recruited to promoters by direct interactions with regulatory proteins and serves as a scaffold for the assembly of a functional preinitiation complex with RNA polymerase II and the general transcription factors.</text>
</comment>